<dbReference type="Gene3D" id="3.30.160.60">
    <property type="entry name" value="Classic Zinc Finger"/>
    <property type="match status" value="2"/>
</dbReference>
<keyword evidence="2 4" id="KW-0863">Zinc-finger</keyword>
<keyword evidence="1" id="KW-0479">Metal-binding</keyword>
<dbReference type="PROSITE" id="PS50157">
    <property type="entry name" value="ZINC_FINGER_C2H2_2"/>
    <property type="match status" value="1"/>
</dbReference>
<dbReference type="PANTHER" id="PTHR46105">
    <property type="entry name" value="AGAP004733-PA"/>
    <property type="match status" value="1"/>
</dbReference>
<evidence type="ECO:0000259" key="5">
    <source>
        <dbReference type="PROSITE" id="PS50157"/>
    </source>
</evidence>
<evidence type="ECO:0000256" key="3">
    <source>
        <dbReference type="ARBA" id="ARBA00022833"/>
    </source>
</evidence>
<dbReference type="PANTHER" id="PTHR46105:SF28">
    <property type="entry name" value="ZINC FINGER PROTEIN 37-LIKE"/>
    <property type="match status" value="1"/>
</dbReference>
<gene>
    <name evidence="6" type="primary">ZBTB7A_1</name>
    <name evidence="6" type="ORF">E2C01_003187</name>
</gene>
<keyword evidence="7" id="KW-1185">Reference proteome</keyword>
<dbReference type="GO" id="GO:0005634">
    <property type="term" value="C:nucleus"/>
    <property type="evidence" value="ECO:0007669"/>
    <property type="project" value="UniProtKB-ARBA"/>
</dbReference>
<dbReference type="InterPro" id="IPR036236">
    <property type="entry name" value="Znf_C2H2_sf"/>
</dbReference>
<evidence type="ECO:0000313" key="7">
    <source>
        <dbReference type="Proteomes" id="UP000324222"/>
    </source>
</evidence>
<name>A0A5B7CM95_PORTR</name>
<evidence type="ECO:0000256" key="2">
    <source>
        <dbReference type="ARBA" id="ARBA00022771"/>
    </source>
</evidence>
<protein>
    <submittedName>
        <fullName evidence="6">Zinc finger and BTB domain-containing protein 7A</fullName>
    </submittedName>
</protein>
<dbReference type="FunFam" id="3.30.160.60:FF:000446">
    <property type="entry name" value="Zinc finger protein"/>
    <property type="match status" value="1"/>
</dbReference>
<sequence length="69" mass="7977">MTTPPLTCPVCCKVFQGRNRRQHLSHHLKTHTGEKPHICPLCTHRTSRRDHLREHIRTIHGLELGTAPK</sequence>
<reference evidence="6 7" key="1">
    <citation type="submission" date="2019-05" db="EMBL/GenBank/DDBJ databases">
        <title>Another draft genome of Portunus trituberculatus and its Hox gene families provides insights of decapod evolution.</title>
        <authorList>
            <person name="Jeong J.-H."/>
            <person name="Song I."/>
            <person name="Kim S."/>
            <person name="Choi T."/>
            <person name="Kim D."/>
            <person name="Ryu S."/>
            <person name="Kim W."/>
        </authorList>
    </citation>
    <scope>NUCLEOTIDE SEQUENCE [LARGE SCALE GENOMIC DNA]</scope>
    <source>
        <tissue evidence="6">Muscle</tissue>
    </source>
</reference>
<evidence type="ECO:0000256" key="1">
    <source>
        <dbReference type="ARBA" id="ARBA00022723"/>
    </source>
</evidence>
<dbReference type="SUPFAM" id="SSF57667">
    <property type="entry name" value="beta-beta-alpha zinc fingers"/>
    <property type="match status" value="1"/>
</dbReference>
<comment type="caution">
    <text evidence="6">The sequence shown here is derived from an EMBL/GenBank/DDBJ whole genome shotgun (WGS) entry which is preliminary data.</text>
</comment>
<dbReference type="InterPro" id="IPR013087">
    <property type="entry name" value="Znf_C2H2_type"/>
</dbReference>
<dbReference type="GO" id="GO:0008270">
    <property type="term" value="F:zinc ion binding"/>
    <property type="evidence" value="ECO:0007669"/>
    <property type="project" value="UniProtKB-KW"/>
</dbReference>
<evidence type="ECO:0000313" key="6">
    <source>
        <dbReference type="EMBL" id="MPC10550.1"/>
    </source>
</evidence>
<dbReference type="InterPro" id="IPR050457">
    <property type="entry name" value="ZnFinger_BTB_dom_contain"/>
</dbReference>
<proteinExistence type="predicted"/>
<dbReference type="GO" id="GO:0000981">
    <property type="term" value="F:DNA-binding transcription factor activity, RNA polymerase II-specific"/>
    <property type="evidence" value="ECO:0007669"/>
    <property type="project" value="TreeGrafter"/>
</dbReference>
<dbReference type="Proteomes" id="UP000324222">
    <property type="component" value="Unassembled WGS sequence"/>
</dbReference>
<dbReference type="SMART" id="SM00355">
    <property type="entry name" value="ZnF_C2H2"/>
    <property type="match status" value="2"/>
</dbReference>
<organism evidence="6 7">
    <name type="scientific">Portunus trituberculatus</name>
    <name type="common">Swimming crab</name>
    <name type="synonym">Neptunus trituberculatus</name>
    <dbReference type="NCBI Taxonomy" id="210409"/>
    <lineage>
        <taxon>Eukaryota</taxon>
        <taxon>Metazoa</taxon>
        <taxon>Ecdysozoa</taxon>
        <taxon>Arthropoda</taxon>
        <taxon>Crustacea</taxon>
        <taxon>Multicrustacea</taxon>
        <taxon>Malacostraca</taxon>
        <taxon>Eumalacostraca</taxon>
        <taxon>Eucarida</taxon>
        <taxon>Decapoda</taxon>
        <taxon>Pleocyemata</taxon>
        <taxon>Brachyura</taxon>
        <taxon>Eubrachyura</taxon>
        <taxon>Portunoidea</taxon>
        <taxon>Portunidae</taxon>
        <taxon>Portuninae</taxon>
        <taxon>Portunus</taxon>
    </lineage>
</organism>
<accession>A0A5B7CM95</accession>
<keyword evidence="3" id="KW-0862">Zinc</keyword>
<dbReference type="AlphaFoldDB" id="A0A5B7CM95"/>
<feature type="domain" description="C2H2-type" evidence="5">
    <location>
        <begin position="6"/>
        <end position="36"/>
    </location>
</feature>
<dbReference type="GO" id="GO:0000978">
    <property type="term" value="F:RNA polymerase II cis-regulatory region sequence-specific DNA binding"/>
    <property type="evidence" value="ECO:0007669"/>
    <property type="project" value="TreeGrafter"/>
</dbReference>
<evidence type="ECO:0000256" key="4">
    <source>
        <dbReference type="PROSITE-ProRule" id="PRU00042"/>
    </source>
</evidence>
<dbReference type="EMBL" id="VSRR010000121">
    <property type="protein sequence ID" value="MPC10550.1"/>
    <property type="molecule type" value="Genomic_DNA"/>
</dbReference>